<gene>
    <name evidence="1" type="ORF">BSFP_022610</name>
</gene>
<reference evidence="1 2" key="1">
    <citation type="journal article" date="2017" name="Genome Announc.">
        <title>Complete Genome Sequence of Burkholderia stabilis FERMP-21014.</title>
        <authorList>
            <person name="Konishi K."/>
            <person name="Kumagai T."/>
            <person name="Sakasegawa S."/>
            <person name="Tamura T."/>
        </authorList>
    </citation>
    <scope>NUCLEOTIDE SEQUENCE [LARGE SCALE GENOMIC DNA]</scope>
    <source>
        <strain evidence="1 2">FERMP-21014</strain>
    </source>
</reference>
<accession>A0A1Y1BMD2</accession>
<proteinExistence type="predicted"/>
<evidence type="ECO:0000313" key="1">
    <source>
        <dbReference type="EMBL" id="BAX59429.1"/>
    </source>
</evidence>
<evidence type="ECO:0000313" key="2">
    <source>
        <dbReference type="Proteomes" id="UP000218432"/>
    </source>
</evidence>
<sequence>MIERPGFATAFRLVIDGKMGLRIPHCGLPGHDQWAVNTAELLRVSRQSHLTPAPSFRHGAVVLPPPRSWPTSRNGAIPSRVACPFPGRTLMRLLALAMVFVALTVHAAGPQDAWCCPSTIAKTRQQASADDHAPGRPKEAAALATYGRLKLVLDAGCPYSTSVAAPPARSRSKDAIAYAWLFNDASAYLAAAGVGNDESQSPTAQPASTCRNRYWRYTPTHRIARNLGDAVAANVQQCGAPPFKPARIGIWSRLSQRFRGVHTASRPSV</sequence>
<name>A0A1Y1BMD2_9BURK</name>
<dbReference type="EMBL" id="AP018111">
    <property type="protein sequence ID" value="BAX59429.1"/>
    <property type="molecule type" value="Genomic_DNA"/>
</dbReference>
<dbReference type="Proteomes" id="UP000218432">
    <property type="component" value="Chromosome 1"/>
</dbReference>
<dbReference type="AlphaFoldDB" id="A0A1Y1BMD2"/>
<organism evidence="1 2">
    <name type="scientific">Burkholderia stabilis</name>
    <dbReference type="NCBI Taxonomy" id="95485"/>
    <lineage>
        <taxon>Bacteria</taxon>
        <taxon>Pseudomonadati</taxon>
        <taxon>Pseudomonadota</taxon>
        <taxon>Betaproteobacteria</taxon>
        <taxon>Burkholderiales</taxon>
        <taxon>Burkholderiaceae</taxon>
        <taxon>Burkholderia</taxon>
        <taxon>Burkholderia cepacia complex</taxon>
    </lineage>
</organism>
<protein>
    <submittedName>
        <fullName evidence="1">Uncharacterized protein</fullName>
    </submittedName>
</protein>